<dbReference type="Gene3D" id="3.40.630.30">
    <property type="match status" value="1"/>
</dbReference>
<reference evidence="2" key="1">
    <citation type="journal article" date="2021" name="PeerJ">
        <title>Extensive microbial diversity within the chicken gut microbiome revealed by metagenomics and culture.</title>
        <authorList>
            <person name="Gilroy R."/>
            <person name="Ravi A."/>
            <person name="Getino M."/>
            <person name="Pursley I."/>
            <person name="Horton D.L."/>
            <person name="Alikhan N.F."/>
            <person name="Baker D."/>
            <person name="Gharbi K."/>
            <person name="Hall N."/>
            <person name="Watson M."/>
            <person name="Adriaenssens E.M."/>
            <person name="Foster-Nyarko E."/>
            <person name="Jarju S."/>
            <person name="Secka A."/>
            <person name="Antonio M."/>
            <person name="Oren A."/>
            <person name="Chaudhuri R.R."/>
            <person name="La Ragione R."/>
            <person name="Hildebrand F."/>
            <person name="Pallen M.J."/>
        </authorList>
    </citation>
    <scope>NUCLEOTIDE SEQUENCE</scope>
    <source>
        <strain evidence="2">CHK179-5677</strain>
    </source>
</reference>
<organism evidence="2 3">
    <name type="scientific">Pseudoflavonifractor capillosus</name>
    <dbReference type="NCBI Taxonomy" id="106588"/>
    <lineage>
        <taxon>Bacteria</taxon>
        <taxon>Bacillati</taxon>
        <taxon>Bacillota</taxon>
        <taxon>Clostridia</taxon>
        <taxon>Eubacteriales</taxon>
        <taxon>Oscillospiraceae</taxon>
        <taxon>Pseudoflavonifractor</taxon>
    </lineage>
</organism>
<feature type="domain" description="N-acetyltransferase" evidence="1">
    <location>
        <begin position="12"/>
        <end position="177"/>
    </location>
</feature>
<dbReference type="InterPro" id="IPR000182">
    <property type="entry name" value="GNAT_dom"/>
</dbReference>
<dbReference type="AlphaFoldDB" id="A0A921STP8"/>
<reference evidence="2" key="2">
    <citation type="submission" date="2021-09" db="EMBL/GenBank/DDBJ databases">
        <authorList>
            <person name="Gilroy R."/>
        </authorList>
    </citation>
    <scope>NUCLEOTIDE SEQUENCE</scope>
    <source>
        <strain evidence="2">CHK179-5677</strain>
    </source>
</reference>
<protein>
    <submittedName>
        <fullName evidence="2">GNAT family N-acetyltransferase</fullName>
    </submittedName>
</protein>
<evidence type="ECO:0000259" key="1">
    <source>
        <dbReference type="PROSITE" id="PS51186"/>
    </source>
</evidence>
<dbReference type="Pfam" id="PF13302">
    <property type="entry name" value="Acetyltransf_3"/>
    <property type="match status" value="1"/>
</dbReference>
<evidence type="ECO:0000313" key="2">
    <source>
        <dbReference type="EMBL" id="HJG87773.1"/>
    </source>
</evidence>
<dbReference type="RefSeq" id="WP_295369394.1">
    <property type="nucleotide sequence ID" value="NZ_DYUC01000124.1"/>
</dbReference>
<dbReference type="Proteomes" id="UP000760668">
    <property type="component" value="Unassembled WGS sequence"/>
</dbReference>
<dbReference type="PROSITE" id="PS51186">
    <property type="entry name" value="GNAT"/>
    <property type="match status" value="1"/>
</dbReference>
<dbReference type="PANTHER" id="PTHR43441:SF2">
    <property type="entry name" value="FAMILY ACETYLTRANSFERASE, PUTATIVE (AFU_ORTHOLOGUE AFUA_7G00850)-RELATED"/>
    <property type="match status" value="1"/>
</dbReference>
<dbReference type="InterPro" id="IPR016181">
    <property type="entry name" value="Acyl_CoA_acyltransferase"/>
</dbReference>
<dbReference type="EMBL" id="DYUC01000124">
    <property type="protein sequence ID" value="HJG87773.1"/>
    <property type="molecule type" value="Genomic_DNA"/>
</dbReference>
<dbReference type="GO" id="GO:0008999">
    <property type="term" value="F:protein-N-terminal-alanine acetyltransferase activity"/>
    <property type="evidence" value="ECO:0007669"/>
    <property type="project" value="TreeGrafter"/>
</dbReference>
<gene>
    <name evidence="2" type="ORF">K8V01_12280</name>
</gene>
<dbReference type="PANTHER" id="PTHR43441">
    <property type="entry name" value="RIBOSOMAL-PROTEIN-SERINE ACETYLTRANSFERASE"/>
    <property type="match status" value="1"/>
</dbReference>
<proteinExistence type="predicted"/>
<comment type="caution">
    <text evidence="2">The sequence shown here is derived from an EMBL/GenBank/DDBJ whole genome shotgun (WGS) entry which is preliminary data.</text>
</comment>
<name>A0A921STP8_9FIRM</name>
<sequence>MSTHAIGEKDGYFIRPAKAEDAADYYEQNYCPLDSEVARLTGCKEAFSREEVTSFFLKSLEEDDRYFFLIIAPDGSIIGESVINEIDWALRRANFRIALYRAAERGKGIGTWAAEATRDFAFETLKLHRLELDVYSFNPGAERAYTKAGFRREGVLRDAVMDGDSYADDILMSILEEEWRALKGNSAVE</sequence>
<accession>A0A921STP8</accession>
<dbReference type="SUPFAM" id="SSF55729">
    <property type="entry name" value="Acyl-CoA N-acyltransferases (Nat)"/>
    <property type="match status" value="1"/>
</dbReference>
<dbReference type="GO" id="GO:1990189">
    <property type="term" value="F:protein N-terminal-serine acetyltransferase activity"/>
    <property type="evidence" value="ECO:0007669"/>
    <property type="project" value="TreeGrafter"/>
</dbReference>
<evidence type="ECO:0000313" key="3">
    <source>
        <dbReference type="Proteomes" id="UP000760668"/>
    </source>
</evidence>
<dbReference type="InterPro" id="IPR051908">
    <property type="entry name" value="Ribosomal_N-acetyltransferase"/>
</dbReference>